<keyword evidence="5 6" id="KW-0472">Membrane</keyword>
<comment type="subcellular location">
    <subcellularLocation>
        <location evidence="1">Cell membrane</location>
        <topology evidence="1">Multi-pass membrane protein</topology>
    </subcellularLocation>
</comment>
<proteinExistence type="predicted"/>
<dbReference type="PANTHER" id="PTHR30250">
    <property type="entry name" value="PST FAMILY PREDICTED COLANIC ACID TRANSPORTER"/>
    <property type="match status" value="1"/>
</dbReference>
<dbReference type="EMBL" id="CP048433">
    <property type="protein sequence ID" value="QIA33408.1"/>
    <property type="molecule type" value="Genomic_DNA"/>
</dbReference>
<dbReference type="InterPro" id="IPR050833">
    <property type="entry name" value="Poly_Biosynth_Transport"/>
</dbReference>
<sequence length="424" mass="45967">MSNRKTKELSVEQSLVWNSVGSMAYLICNWLITVLVVTLGSDISMSGSLAVAMSVGNIFATIVLLRARPVQVSESYSDFTTGNFIAHRIVATILACVICFFYCLVSVAFNDWAVVAVYCLFKAGDSFVDVLHGVDQVNNRLDIAAISQIVRGVGVLVSFSLCLLLFDNLVIAVASMAFVTIAVVLTYDFRMTKRFCAVIPDFDFTSLIKLSRICFPGFVASLACTAVVSVTRQFYGLSYGNEALGFYAAVATPTAVIQALVSYLYAPLLGPISAMWRENETHRLRLVFIKMLVSVFVLTAMCAMASAFIGEPVLTAIYGKEVGLHSDYLPLALVATAFTGLNFFTIDVFIAFGKPIIGTISGAASLALAVFLSRYCFVNPVFASDANVINIIILVAYGFGLLFSFLCIINLLNRKAKQSVTSEL</sequence>
<evidence type="ECO:0000256" key="5">
    <source>
        <dbReference type="ARBA" id="ARBA00023136"/>
    </source>
</evidence>
<feature type="transmembrane region" description="Helical" evidence="6">
    <location>
        <begin position="287"/>
        <end position="309"/>
    </location>
</feature>
<dbReference type="Proteomes" id="UP000464211">
    <property type="component" value="Chromosome"/>
</dbReference>
<reference evidence="7 8" key="1">
    <citation type="submission" date="2020-01" db="EMBL/GenBank/DDBJ databases">
        <title>Complete genome sequence of Collinsella aerofaciens JCM 10188(T).</title>
        <authorList>
            <person name="Tourlousse D.M."/>
            <person name="Sakamoto M."/>
            <person name="Miura T."/>
            <person name="Narita K."/>
            <person name="Ohashi A."/>
            <person name="Uchino Y."/>
            <person name="Yamazoe A."/>
            <person name="Kameyama K."/>
            <person name="Terauchi J."/>
            <person name="Ohkuma M."/>
            <person name="Kawasaki H."/>
            <person name="Sekiguchi Y."/>
        </authorList>
    </citation>
    <scope>NUCLEOTIDE SEQUENCE [LARGE SCALE GENOMIC DNA]</scope>
    <source>
        <strain evidence="7 8">JCM 10188</strain>
    </source>
</reference>
<gene>
    <name evidence="7" type="ORF">GXM19_03520</name>
</gene>
<feature type="transmembrane region" description="Helical" evidence="6">
    <location>
        <begin position="243"/>
        <end position="266"/>
    </location>
</feature>
<feature type="transmembrane region" description="Helical" evidence="6">
    <location>
        <begin position="172"/>
        <end position="189"/>
    </location>
</feature>
<dbReference type="GO" id="GO:0005886">
    <property type="term" value="C:plasma membrane"/>
    <property type="evidence" value="ECO:0007669"/>
    <property type="project" value="UniProtKB-SubCell"/>
</dbReference>
<feature type="transmembrane region" description="Helical" evidence="6">
    <location>
        <begin position="364"/>
        <end position="382"/>
    </location>
</feature>
<feature type="transmembrane region" description="Helical" evidence="6">
    <location>
        <begin position="210"/>
        <end position="231"/>
    </location>
</feature>
<dbReference type="AlphaFoldDB" id="A0A858B451"/>
<organism evidence="7 8">
    <name type="scientific">Collinsella aerofaciens (strain ATCC 25986 / DSM 3979 / JCM 10188 / KCTC 3647 / NCTC 11838 / VPI 1003)</name>
    <dbReference type="NCBI Taxonomy" id="411903"/>
    <lineage>
        <taxon>Bacteria</taxon>
        <taxon>Bacillati</taxon>
        <taxon>Actinomycetota</taxon>
        <taxon>Coriobacteriia</taxon>
        <taxon>Coriobacteriales</taxon>
        <taxon>Coriobacteriaceae</taxon>
        <taxon>Collinsella</taxon>
    </lineage>
</organism>
<feature type="transmembrane region" description="Helical" evidence="6">
    <location>
        <begin position="388"/>
        <end position="412"/>
    </location>
</feature>
<evidence type="ECO:0000313" key="8">
    <source>
        <dbReference type="Proteomes" id="UP000464211"/>
    </source>
</evidence>
<evidence type="ECO:0000256" key="1">
    <source>
        <dbReference type="ARBA" id="ARBA00004651"/>
    </source>
</evidence>
<feature type="transmembrane region" description="Helical" evidence="6">
    <location>
        <begin position="47"/>
        <end position="65"/>
    </location>
</feature>
<dbReference type="PANTHER" id="PTHR30250:SF11">
    <property type="entry name" value="O-ANTIGEN TRANSPORTER-RELATED"/>
    <property type="match status" value="1"/>
</dbReference>
<accession>A0A858B451</accession>
<evidence type="ECO:0000256" key="4">
    <source>
        <dbReference type="ARBA" id="ARBA00022989"/>
    </source>
</evidence>
<feature type="transmembrane region" description="Helical" evidence="6">
    <location>
        <begin position="20"/>
        <end position="40"/>
    </location>
</feature>
<keyword evidence="4 6" id="KW-1133">Transmembrane helix</keyword>
<keyword evidence="3 6" id="KW-0812">Transmembrane</keyword>
<dbReference type="GeneID" id="92849484"/>
<feature type="transmembrane region" description="Helical" evidence="6">
    <location>
        <begin position="329"/>
        <end position="352"/>
    </location>
</feature>
<protein>
    <submittedName>
        <fullName evidence="7">Oligosaccharide flippase family protein</fullName>
    </submittedName>
</protein>
<evidence type="ECO:0000313" key="7">
    <source>
        <dbReference type="EMBL" id="QIA33408.1"/>
    </source>
</evidence>
<evidence type="ECO:0000256" key="2">
    <source>
        <dbReference type="ARBA" id="ARBA00022475"/>
    </source>
</evidence>
<feature type="transmembrane region" description="Helical" evidence="6">
    <location>
        <begin position="85"/>
        <end position="105"/>
    </location>
</feature>
<evidence type="ECO:0000256" key="6">
    <source>
        <dbReference type="SAM" id="Phobius"/>
    </source>
</evidence>
<keyword evidence="2" id="KW-1003">Cell membrane</keyword>
<name>A0A858B451_COLAA</name>
<dbReference type="RefSeq" id="WP_138341626.1">
    <property type="nucleotide sequence ID" value="NZ_AAVN02000014.1"/>
</dbReference>
<evidence type="ECO:0000256" key="3">
    <source>
        <dbReference type="ARBA" id="ARBA00022692"/>
    </source>
</evidence>